<dbReference type="NCBIfam" id="NF004759">
    <property type="entry name" value="PRK06090.1"/>
    <property type="match status" value="1"/>
</dbReference>
<proteinExistence type="predicted"/>
<evidence type="ECO:0000256" key="2">
    <source>
        <dbReference type="ARBA" id="ARBA00014363"/>
    </source>
</evidence>
<dbReference type="EC" id="2.7.7.7" evidence="1"/>
<keyword evidence="10" id="KW-1185">Reference proteome</keyword>
<organism evidence="9 10">
    <name type="scientific">Vibrio chanodichtyis</name>
    <dbReference type="NCBI Taxonomy" id="3027932"/>
    <lineage>
        <taxon>Bacteria</taxon>
        <taxon>Pseudomonadati</taxon>
        <taxon>Pseudomonadota</taxon>
        <taxon>Gammaproteobacteria</taxon>
        <taxon>Vibrionales</taxon>
        <taxon>Vibrionaceae</taxon>
        <taxon>Vibrio</taxon>
    </lineage>
</organism>
<dbReference type="Gene3D" id="3.40.50.300">
    <property type="entry name" value="P-loop containing nucleotide triphosphate hydrolases"/>
    <property type="match status" value="1"/>
</dbReference>
<feature type="domain" description="DNA polymerase III delta subunit C-terminal" evidence="8">
    <location>
        <begin position="215"/>
        <end position="317"/>
    </location>
</feature>
<evidence type="ECO:0000313" key="10">
    <source>
        <dbReference type="Proteomes" id="UP001216189"/>
    </source>
</evidence>
<dbReference type="Pfam" id="PF09115">
    <property type="entry name" value="DNApol3-delta_C"/>
    <property type="match status" value="1"/>
</dbReference>
<comment type="caution">
    <text evidence="9">The sequence shown here is derived from an EMBL/GenBank/DDBJ whole genome shotgun (WGS) entry which is preliminary data.</text>
</comment>
<sequence length="324" mass="36094">MSSLTPLYPWLSPVYQSWHTTLASGQLASATLVQAAEGLGAESLVESMARSIICASRDSQPCGFCHSCALLQAGHHPDLHYVRPEKPGKAISVDQIRHINRIAQESSQLAGYRLIVIDPADAMNESAANALLKTLEEPPLHCLFILVTSRIQQLLPTIISRCQRWVIPSPTPDVVQEWLQAQAIDAPGYALHLCSDSPLKTQAFMQQGGIAKYRELEALFIAAVNGDVNAQLKFISLINNDLNQGLYWVWCWLTDAQKIQFGVQQSDATPLSAELANRLTYHQLYTQTAALQALIDQLRQFTGLNSELLLLQWFYQWINEEICL</sequence>
<evidence type="ECO:0000256" key="3">
    <source>
        <dbReference type="ARBA" id="ARBA00022679"/>
    </source>
</evidence>
<dbReference type="Pfam" id="PF13177">
    <property type="entry name" value="DNA_pol3_delta2"/>
    <property type="match status" value="1"/>
</dbReference>
<evidence type="ECO:0000256" key="4">
    <source>
        <dbReference type="ARBA" id="ARBA00022695"/>
    </source>
</evidence>
<evidence type="ECO:0000313" key="9">
    <source>
        <dbReference type="EMBL" id="MDE1514625.1"/>
    </source>
</evidence>
<keyword evidence="6" id="KW-0239">DNA-directed DNA polymerase</keyword>
<dbReference type="InterPro" id="IPR004622">
    <property type="entry name" value="DNA_pol_HolB"/>
</dbReference>
<accession>A0ABT5UYY5</accession>
<evidence type="ECO:0000256" key="5">
    <source>
        <dbReference type="ARBA" id="ARBA00022705"/>
    </source>
</evidence>
<comment type="catalytic activity">
    <reaction evidence="7">
        <text>DNA(n) + a 2'-deoxyribonucleoside 5'-triphosphate = DNA(n+1) + diphosphate</text>
        <dbReference type="Rhea" id="RHEA:22508"/>
        <dbReference type="Rhea" id="RHEA-COMP:17339"/>
        <dbReference type="Rhea" id="RHEA-COMP:17340"/>
        <dbReference type="ChEBI" id="CHEBI:33019"/>
        <dbReference type="ChEBI" id="CHEBI:61560"/>
        <dbReference type="ChEBI" id="CHEBI:173112"/>
        <dbReference type="EC" id="2.7.7.7"/>
    </reaction>
</comment>
<name>A0ABT5UYY5_9VIBR</name>
<keyword evidence="5" id="KW-0235">DNA replication</keyword>
<dbReference type="InterPro" id="IPR008921">
    <property type="entry name" value="DNA_pol3_clamp-load_cplx_C"/>
</dbReference>
<keyword evidence="4" id="KW-0548">Nucleotidyltransferase</keyword>
<dbReference type="InterPro" id="IPR027417">
    <property type="entry name" value="P-loop_NTPase"/>
</dbReference>
<protein>
    <recommendedName>
        <fullName evidence="2">DNA polymerase III subunit delta'</fullName>
        <ecNumber evidence="1">2.7.7.7</ecNumber>
    </recommendedName>
</protein>
<dbReference type="PANTHER" id="PTHR11669:SF8">
    <property type="entry name" value="DNA POLYMERASE III SUBUNIT DELTA"/>
    <property type="match status" value="1"/>
</dbReference>
<dbReference type="PANTHER" id="PTHR11669">
    <property type="entry name" value="REPLICATION FACTOR C / DNA POLYMERASE III GAMMA-TAU SUBUNIT"/>
    <property type="match status" value="1"/>
</dbReference>
<dbReference type="InterPro" id="IPR050238">
    <property type="entry name" value="DNA_Rep/Repair_Clamp_Loader"/>
</dbReference>
<evidence type="ECO:0000256" key="1">
    <source>
        <dbReference type="ARBA" id="ARBA00012417"/>
    </source>
</evidence>
<dbReference type="NCBIfam" id="TIGR00678">
    <property type="entry name" value="holB"/>
    <property type="match status" value="1"/>
</dbReference>
<keyword evidence="3" id="KW-0808">Transferase</keyword>
<dbReference type="EMBL" id="JARBFT010000004">
    <property type="protein sequence ID" value="MDE1514625.1"/>
    <property type="molecule type" value="Genomic_DNA"/>
</dbReference>
<dbReference type="SUPFAM" id="SSF52540">
    <property type="entry name" value="P-loop containing nucleoside triphosphate hydrolases"/>
    <property type="match status" value="1"/>
</dbReference>
<evidence type="ECO:0000256" key="7">
    <source>
        <dbReference type="ARBA" id="ARBA00049244"/>
    </source>
</evidence>
<reference evidence="9 10" key="1">
    <citation type="submission" date="2023-02" db="EMBL/GenBank/DDBJ databases">
        <title>Vibrio intestini sp. nov., a close relative of Vibrio cholerae isolated from the intestine of Healthy Culter dabryi.</title>
        <authorList>
            <person name="Wu N."/>
        </authorList>
    </citation>
    <scope>NUCLEOTIDE SEQUENCE [LARGE SCALE GENOMIC DNA]</scope>
    <source>
        <strain evidence="9 10">DSL-7</strain>
    </source>
</reference>
<dbReference type="Gene3D" id="1.20.272.10">
    <property type="match status" value="1"/>
</dbReference>
<dbReference type="RefSeq" id="WP_274722289.1">
    <property type="nucleotide sequence ID" value="NZ_JARBFT010000004.1"/>
</dbReference>
<evidence type="ECO:0000256" key="6">
    <source>
        <dbReference type="ARBA" id="ARBA00022932"/>
    </source>
</evidence>
<gene>
    <name evidence="9" type="ORF">PUN32_06315</name>
</gene>
<evidence type="ECO:0000259" key="8">
    <source>
        <dbReference type="Pfam" id="PF09115"/>
    </source>
</evidence>
<dbReference type="Proteomes" id="UP001216189">
    <property type="component" value="Unassembled WGS sequence"/>
</dbReference>
<dbReference type="InterPro" id="IPR015199">
    <property type="entry name" value="DNA_pol_III_delta_C"/>
</dbReference>
<dbReference type="SUPFAM" id="SSF48019">
    <property type="entry name" value="post-AAA+ oligomerization domain-like"/>
    <property type="match status" value="1"/>
</dbReference>